<gene>
    <name evidence="1" type="ORF">SMB34_16615</name>
</gene>
<evidence type="ECO:0000313" key="2">
    <source>
        <dbReference type="Proteomes" id="UP000027463"/>
    </source>
</evidence>
<keyword evidence="2" id="KW-1185">Reference proteome</keyword>
<reference evidence="1 2" key="1">
    <citation type="submission" date="2013-07" db="EMBL/GenBank/DDBJ databases">
        <title>Thalassospira permensis NBRC 106175 Genome Sequencing.</title>
        <authorList>
            <person name="Lai Q."/>
            <person name="Shao Z."/>
        </authorList>
    </citation>
    <scope>NUCLEOTIDE SEQUENCE [LARGE SCALE GENOMIC DNA]</scope>
    <source>
        <strain evidence="1 2">NBRC 106175</strain>
    </source>
</reference>
<organism evidence="1 2">
    <name type="scientific">Thalassospira permensis NBRC 106175</name>
    <dbReference type="NCBI Taxonomy" id="1353532"/>
    <lineage>
        <taxon>Bacteria</taxon>
        <taxon>Pseudomonadati</taxon>
        <taxon>Pseudomonadota</taxon>
        <taxon>Alphaproteobacteria</taxon>
        <taxon>Rhodospirillales</taxon>
        <taxon>Thalassospiraceae</taxon>
        <taxon>Thalassospira</taxon>
    </lineage>
</organism>
<dbReference type="EMBL" id="AUNC01000014">
    <property type="protein sequence ID" value="KEO57219.1"/>
    <property type="molecule type" value="Genomic_DNA"/>
</dbReference>
<evidence type="ECO:0000313" key="1">
    <source>
        <dbReference type="EMBL" id="KEO57219.1"/>
    </source>
</evidence>
<comment type="caution">
    <text evidence="1">The sequence shown here is derived from an EMBL/GenBank/DDBJ whole genome shotgun (WGS) entry which is preliminary data.</text>
</comment>
<dbReference type="Proteomes" id="UP000027463">
    <property type="component" value="Unassembled WGS sequence"/>
</dbReference>
<protein>
    <submittedName>
        <fullName evidence="1">Uncharacterized protein</fullName>
    </submittedName>
</protein>
<name>A0ABR4TP40_9PROT</name>
<sequence length="92" mass="10634">MDGDTKMALKAAEDFDVMLLAGLTWHRAGKNSWTASDRFAAYTIFLEPDDRWYGQWERDGEKMAADWSCPTLETFAEYMVDNARRQNIEGMD</sequence>
<proteinExistence type="predicted"/>
<accession>A0ABR4TP40</accession>